<accession>A0A6A6X8W8</accession>
<reference evidence="1" key="1">
    <citation type="journal article" date="2020" name="Stud. Mycol.">
        <title>101 Dothideomycetes genomes: a test case for predicting lifestyles and emergence of pathogens.</title>
        <authorList>
            <person name="Haridas S."/>
            <person name="Albert R."/>
            <person name="Binder M."/>
            <person name="Bloem J."/>
            <person name="Labutti K."/>
            <person name="Salamov A."/>
            <person name="Andreopoulos B."/>
            <person name="Baker S."/>
            <person name="Barry K."/>
            <person name="Bills G."/>
            <person name="Bluhm B."/>
            <person name="Cannon C."/>
            <person name="Castanera R."/>
            <person name="Culley D."/>
            <person name="Daum C."/>
            <person name="Ezra D."/>
            <person name="Gonzalez J."/>
            <person name="Henrissat B."/>
            <person name="Kuo A."/>
            <person name="Liang C."/>
            <person name="Lipzen A."/>
            <person name="Lutzoni F."/>
            <person name="Magnuson J."/>
            <person name="Mondo S."/>
            <person name="Nolan M."/>
            <person name="Ohm R."/>
            <person name="Pangilinan J."/>
            <person name="Park H.-J."/>
            <person name="Ramirez L."/>
            <person name="Alfaro M."/>
            <person name="Sun H."/>
            <person name="Tritt A."/>
            <person name="Yoshinaga Y."/>
            <person name="Zwiers L.-H."/>
            <person name="Turgeon B."/>
            <person name="Goodwin S."/>
            <person name="Spatafora J."/>
            <person name="Crous P."/>
            <person name="Grigoriev I."/>
        </authorList>
    </citation>
    <scope>NUCLEOTIDE SEQUENCE</scope>
    <source>
        <strain evidence="1">CBS 109.77</strain>
    </source>
</reference>
<evidence type="ECO:0000313" key="1">
    <source>
        <dbReference type="EMBL" id="KAF2792425.1"/>
    </source>
</evidence>
<organism evidence="1 2">
    <name type="scientific">Melanomma pulvis-pyrius CBS 109.77</name>
    <dbReference type="NCBI Taxonomy" id="1314802"/>
    <lineage>
        <taxon>Eukaryota</taxon>
        <taxon>Fungi</taxon>
        <taxon>Dikarya</taxon>
        <taxon>Ascomycota</taxon>
        <taxon>Pezizomycotina</taxon>
        <taxon>Dothideomycetes</taxon>
        <taxon>Pleosporomycetidae</taxon>
        <taxon>Pleosporales</taxon>
        <taxon>Melanommataceae</taxon>
        <taxon>Melanomma</taxon>
    </lineage>
</organism>
<gene>
    <name evidence="1" type="ORF">K505DRAFT_362915</name>
</gene>
<evidence type="ECO:0000313" key="2">
    <source>
        <dbReference type="Proteomes" id="UP000799757"/>
    </source>
</evidence>
<dbReference type="Proteomes" id="UP000799757">
    <property type="component" value="Unassembled WGS sequence"/>
</dbReference>
<dbReference type="AlphaFoldDB" id="A0A6A6X8W8"/>
<keyword evidence="2" id="KW-1185">Reference proteome</keyword>
<dbReference type="EMBL" id="MU001970">
    <property type="protein sequence ID" value="KAF2792425.1"/>
    <property type="molecule type" value="Genomic_DNA"/>
</dbReference>
<name>A0A6A6X8W8_9PLEO</name>
<proteinExistence type="predicted"/>
<sequence>MPSTINSTISTIPTLVEAENSPVTAYAILARLECSLITTRNSLEKALRSCLAVEMDRTELARNPLYKTAMTRSLAENRKEYKELTEYLTHLRRDFIITDIDWKGKGTRPSDLQVAVGEEVRSRVWQVVKVQRRKERRVARMEELYAKEKDIAAGIVQVRAIIKKWKGERVLAKATGVRRRRA</sequence>
<protein>
    <submittedName>
        <fullName evidence="1">Uncharacterized protein</fullName>
    </submittedName>
</protein>